<accession>K6V5D6</accession>
<evidence type="ECO:0000313" key="1">
    <source>
        <dbReference type="EMBL" id="GAB91428.1"/>
    </source>
</evidence>
<dbReference type="Proteomes" id="UP000008363">
    <property type="component" value="Unassembled WGS sequence"/>
</dbReference>
<proteinExistence type="predicted"/>
<evidence type="ECO:0000313" key="2">
    <source>
        <dbReference type="Proteomes" id="UP000008363"/>
    </source>
</evidence>
<reference evidence="1 2" key="1">
    <citation type="submission" date="2012-08" db="EMBL/GenBank/DDBJ databases">
        <title>Whole genome shotgun sequence of Gordonia rhizosphera NBRC 16068.</title>
        <authorList>
            <person name="Takarada H."/>
            <person name="Isaki S."/>
            <person name="Hosoyama A."/>
            <person name="Tsuchikane K."/>
            <person name="Katsumata H."/>
            <person name="Baba S."/>
            <person name="Ohji S."/>
            <person name="Yamazaki S."/>
            <person name="Fujita N."/>
        </authorList>
    </citation>
    <scope>NUCLEOTIDE SEQUENCE [LARGE SCALE GENOMIC DNA]</scope>
    <source>
        <strain evidence="1 2">NBRC 16068</strain>
    </source>
</reference>
<sequence length="88" mass="9737">MPKAVTGSWGIETVTDSIKHMEPARTNRRKRDPRICAACTVDVNKRTVDDLVRTVDDRVRTVDDRVRTVDDLVRTLEGRGCTVGAGVG</sequence>
<dbReference type="EMBL" id="BAHC01000131">
    <property type="protein sequence ID" value="GAB91428.1"/>
    <property type="molecule type" value="Genomic_DNA"/>
</dbReference>
<dbReference type="STRING" id="1108045.GORHZ_131_00150"/>
<protein>
    <submittedName>
        <fullName evidence="1">Uncharacterized protein</fullName>
    </submittedName>
</protein>
<comment type="caution">
    <text evidence="1">The sequence shown here is derived from an EMBL/GenBank/DDBJ whole genome shotgun (WGS) entry which is preliminary data.</text>
</comment>
<gene>
    <name evidence="1" type="ORF">GORHZ_131_00150</name>
</gene>
<dbReference type="AlphaFoldDB" id="K6V5D6"/>
<keyword evidence="2" id="KW-1185">Reference proteome</keyword>
<name>K6V5D6_9ACTN</name>
<organism evidence="1 2">
    <name type="scientific">Gordonia rhizosphera NBRC 16068</name>
    <dbReference type="NCBI Taxonomy" id="1108045"/>
    <lineage>
        <taxon>Bacteria</taxon>
        <taxon>Bacillati</taxon>
        <taxon>Actinomycetota</taxon>
        <taxon>Actinomycetes</taxon>
        <taxon>Mycobacteriales</taxon>
        <taxon>Gordoniaceae</taxon>
        <taxon>Gordonia</taxon>
    </lineage>
</organism>